<dbReference type="Proteomes" id="UP000184139">
    <property type="component" value="Unassembled WGS sequence"/>
</dbReference>
<protein>
    <recommendedName>
        <fullName evidence="3">Glycosyl transferase family 2</fullName>
    </recommendedName>
</protein>
<dbReference type="Gene3D" id="3.90.550.10">
    <property type="entry name" value="Spore Coat Polysaccharide Biosynthesis Protein SpsA, Chain A"/>
    <property type="match status" value="1"/>
</dbReference>
<evidence type="ECO:0008006" key="3">
    <source>
        <dbReference type="Google" id="ProtNLM"/>
    </source>
</evidence>
<accession>A0A1M5X128</accession>
<dbReference type="EMBL" id="FQXS01000016">
    <property type="protein sequence ID" value="SHH93332.1"/>
    <property type="molecule type" value="Genomic_DNA"/>
</dbReference>
<dbReference type="InterPro" id="IPR029044">
    <property type="entry name" value="Nucleotide-diphossugar_trans"/>
</dbReference>
<evidence type="ECO:0000313" key="1">
    <source>
        <dbReference type="EMBL" id="SHH93332.1"/>
    </source>
</evidence>
<dbReference type="AlphaFoldDB" id="A0A1M5X128"/>
<name>A0A1M5X128_9BACT</name>
<keyword evidence="2" id="KW-1185">Reference proteome</keyword>
<gene>
    <name evidence="1" type="ORF">SAMN02745124_02651</name>
</gene>
<dbReference type="STRING" id="1121409.SAMN02745124_02651"/>
<proteinExistence type="predicted"/>
<evidence type="ECO:0000313" key="2">
    <source>
        <dbReference type="Proteomes" id="UP000184139"/>
    </source>
</evidence>
<sequence>MNNQNPKHHLLSIVIPVYNERRTLAALVDRVQAAAIPIARESVFCTPS</sequence>
<reference evidence="1 2" key="1">
    <citation type="submission" date="2016-11" db="EMBL/GenBank/DDBJ databases">
        <authorList>
            <person name="Jaros S."/>
            <person name="Januszkiewicz K."/>
            <person name="Wedrychowicz H."/>
        </authorList>
    </citation>
    <scope>NUCLEOTIDE SEQUENCE [LARGE SCALE GENOMIC DNA]</scope>
    <source>
        <strain evidence="1 2">DSM 9705</strain>
    </source>
</reference>
<organism evidence="1 2">
    <name type="scientific">Desulfofustis glycolicus DSM 9705</name>
    <dbReference type="NCBI Taxonomy" id="1121409"/>
    <lineage>
        <taxon>Bacteria</taxon>
        <taxon>Pseudomonadati</taxon>
        <taxon>Thermodesulfobacteriota</taxon>
        <taxon>Desulfobulbia</taxon>
        <taxon>Desulfobulbales</taxon>
        <taxon>Desulfocapsaceae</taxon>
        <taxon>Desulfofustis</taxon>
    </lineage>
</organism>